<dbReference type="Pfam" id="PF00264">
    <property type="entry name" value="Tyrosinase"/>
    <property type="match status" value="1"/>
</dbReference>
<evidence type="ECO:0000259" key="5">
    <source>
        <dbReference type="PROSITE" id="PS00498"/>
    </source>
</evidence>
<keyword evidence="3" id="KW-0812">Transmembrane</keyword>
<keyword evidence="3" id="KW-1133">Transmembrane helix</keyword>
<evidence type="ECO:0000256" key="3">
    <source>
        <dbReference type="SAM" id="Phobius"/>
    </source>
</evidence>
<dbReference type="Gene3D" id="1.10.1280.10">
    <property type="entry name" value="Di-copper center containing domain from catechol oxidase"/>
    <property type="match status" value="1"/>
</dbReference>
<proteinExistence type="predicted"/>
<dbReference type="InterPro" id="IPR008922">
    <property type="entry name" value="Di-copper_centre_dom_sf"/>
</dbReference>
<reference evidence="6" key="1">
    <citation type="submission" date="2014-09" db="EMBL/GenBank/DDBJ databases">
        <title>Genome sequence of the luminous mushroom Mycena chlorophos for searching fungal bioluminescence genes.</title>
        <authorList>
            <person name="Tanaka Y."/>
            <person name="Kasuga D."/>
            <person name="Oba Y."/>
            <person name="Hase S."/>
            <person name="Sato K."/>
            <person name="Oba Y."/>
            <person name="Sakakibara Y."/>
        </authorList>
    </citation>
    <scope>NUCLEOTIDE SEQUENCE</scope>
</reference>
<dbReference type="InterPro" id="IPR002227">
    <property type="entry name" value="Tyrosinase_Cu-bd"/>
</dbReference>
<evidence type="ECO:0000256" key="1">
    <source>
        <dbReference type="ARBA" id="ARBA00022723"/>
    </source>
</evidence>
<feature type="domain" description="Tyrosinase copper-binding" evidence="5">
    <location>
        <begin position="588"/>
        <end position="599"/>
    </location>
</feature>
<dbReference type="InterPro" id="IPR050316">
    <property type="entry name" value="Tyrosinase/Hemocyanin"/>
</dbReference>
<accession>A0ABQ0M0Y9</accession>
<keyword evidence="2" id="KW-0186">Copper</keyword>
<dbReference type="PROSITE" id="PS00498">
    <property type="entry name" value="TYROSINASE_2"/>
    <property type="match status" value="1"/>
</dbReference>
<evidence type="ECO:0000259" key="4">
    <source>
        <dbReference type="PROSITE" id="PS00497"/>
    </source>
</evidence>
<dbReference type="PROSITE" id="PS00497">
    <property type="entry name" value="TYROSINASE_1"/>
    <property type="match status" value="1"/>
</dbReference>
<evidence type="ECO:0000313" key="7">
    <source>
        <dbReference type="Proteomes" id="UP000815677"/>
    </source>
</evidence>
<name>A0ABQ0M0Y9_MYCCL</name>
<evidence type="ECO:0000256" key="2">
    <source>
        <dbReference type="ARBA" id="ARBA00023008"/>
    </source>
</evidence>
<dbReference type="PRINTS" id="PR00092">
    <property type="entry name" value="TYROSINASE"/>
</dbReference>
<dbReference type="PANTHER" id="PTHR11474">
    <property type="entry name" value="TYROSINASE FAMILY MEMBER"/>
    <property type="match status" value="1"/>
</dbReference>
<keyword evidence="1" id="KW-0479">Metal-binding</keyword>
<dbReference type="EMBL" id="DF849380">
    <property type="protein sequence ID" value="GAT57033.1"/>
    <property type="molecule type" value="Genomic_DNA"/>
</dbReference>
<keyword evidence="7" id="KW-1185">Reference proteome</keyword>
<organism evidence="6 7">
    <name type="scientific">Mycena chlorophos</name>
    <name type="common">Agaric fungus</name>
    <name type="synonym">Agaricus chlorophos</name>
    <dbReference type="NCBI Taxonomy" id="658473"/>
    <lineage>
        <taxon>Eukaryota</taxon>
        <taxon>Fungi</taxon>
        <taxon>Dikarya</taxon>
        <taxon>Basidiomycota</taxon>
        <taxon>Agaricomycotina</taxon>
        <taxon>Agaricomycetes</taxon>
        <taxon>Agaricomycetidae</taxon>
        <taxon>Agaricales</taxon>
        <taxon>Marasmiineae</taxon>
        <taxon>Mycenaceae</taxon>
        <taxon>Mycena</taxon>
    </lineage>
</organism>
<keyword evidence="3" id="KW-0472">Membrane</keyword>
<gene>
    <name evidence="6" type="ORF">MCHLO_13617</name>
</gene>
<protein>
    <submittedName>
        <fullName evidence="6">Tyrosinase central domain-containing protein</fullName>
    </submittedName>
</protein>
<sequence>MLPTELEREIFETTALSFPSSIPTLLLVARRVHIWLEPLLYHVLRTDQAPSVAVIRRIMQTKPQLLRDGVRHVYLENFAREWRVEDYYALLAVCSNLVSFGTTVSFSAPRLIFLLEGLPNLRNVNAALGVYRFPRGHPALRGLRYLHIFDIISEADKDVPALFTELPQLTHLALNTAAPIVAQRALCECINLRVLLNLVLMFHDKRYVVMAFPSNYRNEWLAAARGRDNFWTRAEEFVCKKLNGDIPSSCYLLEHPPAVGHSSLLVPDDYVECKKDPGFQVSPPKTANPVVPRWQRQRRTPLDISACVLLLSTVILVLLSSALALVVVLAFSAVHNIATAPSIVSTTFGCATPSVRKEWRALTGDEQLGYIAAVQCLQGLPTITNLHGARTRFDDFQAVHVVQAEAVHLVGHFLPWHRYFLHTFENALRGECGYEGSIPYWDWSRDIDNGVPLSQSPIFHPLSGFGGNGADVPNYAGQFGNLSLMASAGWVPPGGGGGCITDGPFAGYMLNVGPGTNITRHCLQRAFNDNLKGFLTGVRVADVMAQTTFEAFRTELEGAPVTSTMRLHDAGHNTVGGEMADRYSSPGDPIFYSHHGFLDKLWANWIDLDFSRRVVDMSGRSTVDRPYQNVTLSYGLNLLGLAPVMEIQEMMDTRSELLCYIYE</sequence>
<dbReference type="SUPFAM" id="SSF48056">
    <property type="entry name" value="Di-copper centre-containing domain"/>
    <property type="match status" value="1"/>
</dbReference>
<feature type="domain" description="Tyrosinase copper-binding" evidence="4">
    <location>
        <begin position="408"/>
        <end position="425"/>
    </location>
</feature>
<dbReference type="Proteomes" id="UP000815677">
    <property type="component" value="Unassembled WGS sequence"/>
</dbReference>
<feature type="transmembrane region" description="Helical" evidence="3">
    <location>
        <begin position="306"/>
        <end position="331"/>
    </location>
</feature>
<evidence type="ECO:0000313" key="6">
    <source>
        <dbReference type="EMBL" id="GAT57033.1"/>
    </source>
</evidence>
<dbReference type="PANTHER" id="PTHR11474:SF126">
    <property type="entry name" value="TYROSINASE-LIKE PROTEIN TYR-1-RELATED"/>
    <property type="match status" value="1"/>
</dbReference>